<evidence type="ECO:0000313" key="2">
    <source>
        <dbReference type="Proteomes" id="UP000035425"/>
    </source>
</evidence>
<dbReference type="Proteomes" id="UP000035425">
    <property type="component" value="Unassembled WGS sequence"/>
</dbReference>
<gene>
    <name evidence="1" type="ORF">FrCorBMG51_17090</name>
</gene>
<name>A0ABR5F1I5_9ACTN</name>
<keyword evidence="2" id="KW-1185">Reference proteome</keyword>
<dbReference type="RefSeq" id="WP_047224059.1">
    <property type="nucleotide sequence ID" value="NZ_JWIO01000029.1"/>
</dbReference>
<evidence type="ECO:0000313" key="1">
    <source>
        <dbReference type="EMBL" id="KLL10581.1"/>
    </source>
</evidence>
<reference evidence="1 2" key="1">
    <citation type="submission" date="2014-12" db="EMBL/GenBank/DDBJ databases">
        <title>Frankia sp. BMG5.1 draft genome.</title>
        <authorList>
            <person name="Gtari M."/>
            <person name="Ghodhbane-Gtari F."/>
            <person name="Nouioui I."/>
            <person name="Ktari A."/>
            <person name="Hezbri K."/>
            <person name="Mimouni W."/>
            <person name="Sbissi I."/>
            <person name="Ayari A."/>
            <person name="Yamanaka T."/>
            <person name="Normand P."/>
            <person name="Tisa L.S."/>
            <person name="Boudabous A."/>
        </authorList>
    </citation>
    <scope>NUCLEOTIDE SEQUENCE [LARGE SCALE GENOMIC DNA]</scope>
    <source>
        <strain evidence="1 2">BMG5.1</strain>
    </source>
</reference>
<comment type="caution">
    <text evidence="1">The sequence shown here is derived from an EMBL/GenBank/DDBJ whole genome shotgun (WGS) entry which is preliminary data.</text>
</comment>
<sequence length="291" mass="31194">MNPDPAGPLAGATRIRPDGWLATPLDTDPTTAAAQAQDLISRFHPHARGPLRCLRAGYRTAVFTLGDPPVAVLKRHGDPDAYTGETLAYELLAGQNVLPGLRSACDTSHTLLVDHVARPANWSRPTTFDALVTAIATVHTASARWPPSLVTATACWQLDTALTAPPPRWISNPDAWCMLLHVTADAHGPAHIPLGHLDLKPAHLRADDDTTVRIIDVETLRPDLTGMPDLITLPSVAHAAGLDLDPRWIRRAYLAATTDRGARWNDQSLIRALTAFATATGLSSLHGLTAP</sequence>
<proteinExistence type="predicted"/>
<accession>A0ABR5F1I5</accession>
<organism evidence="1 2">
    <name type="scientific">Protofrankia coriariae</name>
    <dbReference type="NCBI Taxonomy" id="1562887"/>
    <lineage>
        <taxon>Bacteria</taxon>
        <taxon>Bacillati</taxon>
        <taxon>Actinomycetota</taxon>
        <taxon>Actinomycetes</taxon>
        <taxon>Frankiales</taxon>
        <taxon>Frankiaceae</taxon>
        <taxon>Protofrankia</taxon>
    </lineage>
</organism>
<protein>
    <recommendedName>
        <fullName evidence="3">Aminoglycoside phosphotransferase domain-containing protein</fullName>
    </recommendedName>
</protein>
<evidence type="ECO:0008006" key="3">
    <source>
        <dbReference type="Google" id="ProtNLM"/>
    </source>
</evidence>
<dbReference type="EMBL" id="JWIO01000029">
    <property type="protein sequence ID" value="KLL10581.1"/>
    <property type="molecule type" value="Genomic_DNA"/>
</dbReference>
<dbReference type="InterPro" id="IPR011009">
    <property type="entry name" value="Kinase-like_dom_sf"/>
</dbReference>
<dbReference type="SUPFAM" id="SSF56112">
    <property type="entry name" value="Protein kinase-like (PK-like)"/>
    <property type="match status" value="1"/>
</dbReference>